<feature type="transmembrane region" description="Helical" evidence="7">
    <location>
        <begin position="244"/>
        <end position="265"/>
    </location>
</feature>
<evidence type="ECO:0000313" key="10">
    <source>
        <dbReference type="EMBL" id="CCI82277.1"/>
    </source>
</evidence>
<name>I7L6X0_9LACO</name>
<feature type="transmembrane region" description="Helical" evidence="7">
    <location>
        <begin position="313"/>
        <end position="334"/>
    </location>
</feature>
<keyword evidence="4 7" id="KW-1133">Transmembrane helix</keyword>
<dbReference type="eggNOG" id="COG3610">
    <property type="taxonomic scope" value="Bacteria"/>
</dbReference>
<comment type="caution">
    <text evidence="10">The sequence shown here is derived from an EMBL/GenBank/DDBJ whole genome shotgun (WGS) entry which is preliminary data.</text>
</comment>
<feature type="domain" description="Threonine/Serine exporter ThrE" evidence="9">
    <location>
        <begin position="320"/>
        <end position="447"/>
    </location>
</feature>
<dbReference type="InterPro" id="IPR050539">
    <property type="entry name" value="ThrE_Dicarb/AminoAcid_Exp"/>
</dbReference>
<feature type="transmembrane region" description="Helical" evidence="7">
    <location>
        <begin position="156"/>
        <end position="176"/>
    </location>
</feature>
<dbReference type="STRING" id="1423758.FC41_GL001121"/>
<dbReference type="eggNOG" id="COG2966">
    <property type="taxonomic scope" value="Bacteria"/>
</dbReference>
<dbReference type="GO" id="GO:0022857">
    <property type="term" value="F:transmembrane transporter activity"/>
    <property type="evidence" value="ECO:0007669"/>
    <property type="project" value="InterPro"/>
</dbReference>
<sequence length="457" mass="50048">MKNQDKNERVNKLHRIHNLSHHHHMRIRWQDFFTSDNVTSAKDANLAERSVIVGHIGMMLLSYGTGAWRVRSAMNTIARSLDMTCSADIGLVSLEYTCVDQDGHSYTQALSLPSTGVNTTKLDLMEKFVNEFKEDKGNWTIGQIHNRLSKISQMKAAYMPWQVALAAGLACAGFIFLLGGGIFEVICAFFGACAGNYVRRKMGDRHLTILANITVAVAVACCVYVLVFYLIRLFYPISLRHLDGYIGACLFVIPGFPFITSGLDISKLDMRSGLERMAYAVMIIVVATAVGWVTALCLNLHPQDFLPLNLNPTLLTSFRLVASFCGVFGFSIMFNSHPKMAALAGIIGAVANTLRLSLVDWTVIPPSAAAFLGALLAGLLASLVRKKVGYPRIAITVPSIVIMVPGLYMYRSMFNLGLASINAGALWATKALMIVLCLPLGLIAARIIADKEWRHAG</sequence>
<evidence type="ECO:0000256" key="2">
    <source>
        <dbReference type="ARBA" id="ARBA00022475"/>
    </source>
</evidence>
<organism evidence="10 11">
    <name type="scientific">Lactobacillus hominis DSM 23910 = CRBIP 24.179</name>
    <dbReference type="NCBI Taxonomy" id="1423758"/>
    <lineage>
        <taxon>Bacteria</taxon>
        <taxon>Bacillati</taxon>
        <taxon>Bacillota</taxon>
        <taxon>Bacilli</taxon>
        <taxon>Lactobacillales</taxon>
        <taxon>Lactobacillaceae</taxon>
        <taxon>Lactobacillus</taxon>
    </lineage>
</organism>
<feature type="transmembrane region" description="Helical" evidence="7">
    <location>
        <begin position="277"/>
        <end position="301"/>
    </location>
</feature>
<feature type="transmembrane region" description="Helical" evidence="7">
    <location>
        <begin position="431"/>
        <end position="449"/>
    </location>
</feature>
<dbReference type="InterPro" id="IPR024528">
    <property type="entry name" value="ThrE_2"/>
</dbReference>
<dbReference type="Pfam" id="PF12821">
    <property type="entry name" value="ThrE_2"/>
    <property type="match status" value="1"/>
</dbReference>
<evidence type="ECO:0000313" key="11">
    <source>
        <dbReference type="Proteomes" id="UP000009320"/>
    </source>
</evidence>
<evidence type="ECO:0000259" key="9">
    <source>
        <dbReference type="Pfam" id="PF12821"/>
    </source>
</evidence>
<reference evidence="10 11" key="1">
    <citation type="submission" date="2012-06" db="EMBL/GenBank/DDBJ databases">
        <title>Draft Genome Sequence of Lactobacillus hominis Strain CRBIP 24.179T, isolated from human intestine.</title>
        <authorList>
            <person name="Cousin S."/>
            <person name="Ma L."/>
            <person name="Bizet C."/>
            <person name="Loux V."/>
            <person name="Bouchier C."/>
            <person name="Clermont D."/>
            <person name="Creno S."/>
        </authorList>
    </citation>
    <scope>NUCLEOTIDE SEQUENCE [LARGE SCALE GENOMIC DNA]</scope>
    <source>
        <strain evidence="11">CRBIP 24.179T</strain>
    </source>
</reference>
<proteinExistence type="inferred from homology"/>
<dbReference type="RefSeq" id="WP_008471317.1">
    <property type="nucleotide sequence ID" value="NZ_AYZP01000020.1"/>
</dbReference>
<evidence type="ECO:0000256" key="3">
    <source>
        <dbReference type="ARBA" id="ARBA00022692"/>
    </source>
</evidence>
<accession>I7L6X0</accession>
<evidence type="ECO:0000259" key="8">
    <source>
        <dbReference type="Pfam" id="PF06738"/>
    </source>
</evidence>
<dbReference type="GeneID" id="82847500"/>
<feature type="domain" description="Threonine/serine exporter-like N-terminal" evidence="8">
    <location>
        <begin position="53"/>
        <end position="297"/>
    </location>
</feature>
<dbReference type="EMBL" id="CAKE01000020">
    <property type="protein sequence ID" value="CCI82277.1"/>
    <property type="molecule type" value="Genomic_DNA"/>
</dbReference>
<comment type="subcellular location">
    <subcellularLocation>
        <location evidence="1">Cell membrane</location>
        <topology evidence="1">Multi-pass membrane protein</topology>
    </subcellularLocation>
</comment>
<feature type="transmembrane region" description="Helical" evidence="7">
    <location>
        <begin position="210"/>
        <end position="232"/>
    </location>
</feature>
<dbReference type="Proteomes" id="UP000009320">
    <property type="component" value="Unassembled WGS sequence"/>
</dbReference>
<comment type="similarity">
    <text evidence="6">Belongs to the ThrE exporter (TC 2.A.79) family.</text>
</comment>
<evidence type="ECO:0000256" key="7">
    <source>
        <dbReference type="SAM" id="Phobius"/>
    </source>
</evidence>
<keyword evidence="3 7" id="KW-0812">Transmembrane</keyword>
<dbReference type="InterPro" id="IPR010619">
    <property type="entry name" value="ThrE-like_N"/>
</dbReference>
<protein>
    <submittedName>
        <fullName evidence="10">Uncharacterized protein</fullName>
    </submittedName>
</protein>
<gene>
    <name evidence="10" type="ORF">BN55_04065</name>
</gene>
<dbReference type="OrthoDB" id="2148488at2"/>
<keyword evidence="11" id="KW-1185">Reference proteome</keyword>
<dbReference type="PANTHER" id="PTHR34390">
    <property type="entry name" value="UPF0442 PROTEIN YJJB-RELATED"/>
    <property type="match status" value="1"/>
</dbReference>
<dbReference type="GO" id="GO:0015744">
    <property type="term" value="P:succinate transport"/>
    <property type="evidence" value="ECO:0007669"/>
    <property type="project" value="TreeGrafter"/>
</dbReference>
<keyword evidence="5 7" id="KW-0472">Membrane</keyword>
<evidence type="ECO:0000256" key="5">
    <source>
        <dbReference type="ARBA" id="ARBA00023136"/>
    </source>
</evidence>
<keyword evidence="2" id="KW-1003">Cell membrane</keyword>
<evidence type="ECO:0000256" key="6">
    <source>
        <dbReference type="ARBA" id="ARBA00034125"/>
    </source>
</evidence>
<dbReference type="PANTHER" id="PTHR34390:SF2">
    <property type="entry name" value="SUCCINATE TRANSPORTER SUBUNIT YJJP-RELATED"/>
    <property type="match status" value="1"/>
</dbReference>
<dbReference type="GO" id="GO:0005886">
    <property type="term" value="C:plasma membrane"/>
    <property type="evidence" value="ECO:0007669"/>
    <property type="project" value="UniProtKB-SubCell"/>
</dbReference>
<dbReference type="Pfam" id="PF06738">
    <property type="entry name" value="ThrE"/>
    <property type="match status" value="1"/>
</dbReference>
<evidence type="ECO:0000256" key="4">
    <source>
        <dbReference type="ARBA" id="ARBA00022989"/>
    </source>
</evidence>
<feature type="transmembrane region" description="Helical" evidence="7">
    <location>
        <begin position="393"/>
        <end position="411"/>
    </location>
</feature>
<dbReference type="AlphaFoldDB" id="I7L6X0"/>
<evidence type="ECO:0000256" key="1">
    <source>
        <dbReference type="ARBA" id="ARBA00004651"/>
    </source>
</evidence>
<feature type="transmembrane region" description="Helical" evidence="7">
    <location>
        <begin position="364"/>
        <end position="384"/>
    </location>
</feature>